<dbReference type="EMBL" id="CP030759">
    <property type="protein sequence ID" value="AXA36927.1"/>
    <property type="molecule type" value="Genomic_DNA"/>
</dbReference>
<gene>
    <name evidence="1" type="ORF">BRCON_2150</name>
</gene>
<dbReference type="Proteomes" id="UP000262583">
    <property type="component" value="Chromosome"/>
</dbReference>
<reference evidence="1 2" key="1">
    <citation type="submission" date="2018-05" db="EMBL/GenBank/DDBJ databases">
        <title>A metagenomic window into the 2 km-deep terrestrial subsurface aquifer revealed taxonomically and functionally diverse microbial community comprising novel uncultured bacterial lineages.</title>
        <authorList>
            <person name="Kadnikov V.V."/>
            <person name="Mardanov A.V."/>
            <person name="Beletsky A.V."/>
            <person name="Banks D."/>
            <person name="Pimenov N.V."/>
            <person name="Frank Y.A."/>
            <person name="Karnachuk O.V."/>
            <person name="Ravin N.V."/>
        </authorList>
    </citation>
    <scope>NUCLEOTIDE SEQUENCE [LARGE SCALE GENOMIC DNA]</scope>
    <source>
        <strain evidence="1">BY</strain>
    </source>
</reference>
<name>A0A2Z4Y6R4_SUMC1</name>
<protein>
    <recommendedName>
        <fullName evidence="3">Alpha/beta hydrolase</fullName>
    </recommendedName>
</protein>
<evidence type="ECO:0000313" key="1">
    <source>
        <dbReference type="EMBL" id="AXA36927.1"/>
    </source>
</evidence>
<dbReference type="AlphaFoldDB" id="A0A2Z4Y6R4"/>
<sequence>MPVRRILVTPRLMCYYCLKYSPSLVRRHLRRVAISLLLSLGGTLLHAAANATLSPSAIDAVVSDPTFSELLTTFTLPTGITVHLNLPSTATAAPDRPSRLILYALPNGNSIAWTVGKRLAPGDDWHYAIQHIGAQTRLVRELLPDEHIVVAYLEAPGRSWPTWRRTTPDAPARSKQIIHEIATTVTRLCTRTATQPPPIELFAHSGGGSFIFAFMDSADQISSEVRRIVFLDANYGYSDELRHGDKLIAWLRADPQRTLMVAAYDDREVTLNGKPIVGPTGGTWRATHRMIQRFAKEDPLTSSTEGEILHVRALGDQAHFYLHTNPKRAILHTVLVERNGFAFGALLRTKAQPRAPAFFGEPAYTRWISE</sequence>
<organism evidence="1 2">
    <name type="scientific">Sumerlaea chitinivorans</name>
    <dbReference type="NCBI Taxonomy" id="2250252"/>
    <lineage>
        <taxon>Bacteria</taxon>
        <taxon>Candidatus Sumerlaeota</taxon>
        <taxon>Candidatus Sumerlaeia</taxon>
        <taxon>Candidatus Sumerlaeales</taxon>
        <taxon>Candidatus Sumerlaeaceae</taxon>
        <taxon>Candidatus Sumerlaea</taxon>
    </lineage>
</organism>
<proteinExistence type="predicted"/>
<accession>A0A2Z4Y6R4</accession>
<dbReference type="SUPFAM" id="SSF53474">
    <property type="entry name" value="alpha/beta-Hydrolases"/>
    <property type="match status" value="1"/>
</dbReference>
<dbReference type="InterPro" id="IPR029058">
    <property type="entry name" value="AB_hydrolase_fold"/>
</dbReference>
<dbReference type="KEGG" id="schv:BRCON_2150"/>
<evidence type="ECO:0000313" key="2">
    <source>
        <dbReference type="Proteomes" id="UP000262583"/>
    </source>
</evidence>
<evidence type="ECO:0008006" key="3">
    <source>
        <dbReference type="Google" id="ProtNLM"/>
    </source>
</evidence>